<organism evidence="1 2">
    <name type="scientific">Chlamydia poikilotherma</name>
    <dbReference type="NCBI Taxonomy" id="1967783"/>
    <lineage>
        <taxon>Bacteria</taxon>
        <taxon>Pseudomonadati</taxon>
        <taxon>Chlamydiota</taxon>
        <taxon>Chlamydiia</taxon>
        <taxon>Chlamydiales</taxon>
        <taxon>Chlamydiaceae</taxon>
        <taxon>Chlamydia/Chlamydophila group</taxon>
        <taxon>Chlamydia</taxon>
    </lineage>
</organism>
<evidence type="ECO:0000313" key="2">
    <source>
        <dbReference type="Proteomes" id="UP000258476"/>
    </source>
</evidence>
<sequence length="444" mass="48419">MCCPGISMSCRSNQDAYTEETVSLNGITTQPGSSSEFNLKVGDPSLLDTIRAAGDLVSDALNSARVQRTSQFCQDSCRPWCADNCWSPFLCFFDCLCTCMITPDDQVGSEEKYDDLSGFIQNQRDEFGPICVGIAMKNGPWDISKLLAEGLTLSEEQKSQFSEKCREAKDQLGRCLKGGSQQELFKVANNAHQLPSKGSTEVENVKKSLEESAEGASIPSIPTCLILYPSEANEGASNDQRSGYNLNIQRLQHQLSQLEVLDLNSEDIGFLGFQSRAVVNVLQLTLNKYVDEAKNTFDSPGFGLNIEESKYRTLLLLSLLSLGFIPLGAEQEQPVCLEQLQNTSKELRTKDRSTPKSPRLDTRSLGTEVRVNAGTTLPLPKYGQRVILNGRLPASAAGASCVDGVTPGAKNGAELWDPTNPKSQEALLKTAKSITAMTSSLFLR</sequence>
<protein>
    <submittedName>
        <fullName evidence="1">Uncharacterized protein</fullName>
    </submittedName>
</protein>
<accession>A0A3B0PV84</accession>
<evidence type="ECO:0000313" key="1">
    <source>
        <dbReference type="EMBL" id="SYX08786.1"/>
    </source>
</evidence>
<reference evidence="2" key="1">
    <citation type="submission" date="2017-11" db="EMBL/GenBank/DDBJ databases">
        <authorList>
            <person name="Seth-Smith MB H."/>
        </authorList>
    </citation>
    <scope>NUCLEOTIDE SEQUENCE [LARGE SCALE GENOMIC DNA]</scope>
</reference>
<keyword evidence="2" id="KW-1185">Reference proteome</keyword>
<gene>
    <name evidence="1" type="ORF">C834K_0321</name>
</gene>
<dbReference type="OrthoDB" id="17931at2"/>
<proteinExistence type="predicted"/>
<dbReference type="AlphaFoldDB" id="A0A3B0PV84"/>
<dbReference type="RefSeq" id="WP_117274077.1">
    <property type="nucleotide sequence ID" value="NZ_LS992154.1"/>
</dbReference>
<dbReference type="Proteomes" id="UP000258476">
    <property type="component" value="Chromosome"/>
</dbReference>
<dbReference type="EMBL" id="LS992154">
    <property type="protein sequence ID" value="SYX08786.1"/>
    <property type="molecule type" value="Genomic_DNA"/>
</dbReference>
<name>A0A3B0PV84_9CHLA</name>
<dbReference type="KEGG" id="chla:C834K_0321"/>